<evidence type="ECO:0000256" key="1">
    <source>
        <dbReference type="ARBA" id="ARBA00004442"/>
    </source>
</evidence>
<keyword evidence="3 6" id="KW-0732">Signal</keyword>
<evidence type="ECO:0000256" key="5">
    <source>
        <dbReference type="ARBA" id="ARBA00023237"/>
    </source>
</evidence>
<evidence type="ECO:0000313" key="10">
    <source>
        <dbReference type="Proteomes" id="UP000192756"/>
    </source>
</evidence>
<dbReference type="EMBL" id="FWXT01000001">
    <property type="protein sequence ID" value="SMC69893.1"/>
    <property type="molecule type" value="Genomic_DNA"/>
</dbReference>
<evidence type="ECO:0000259" key="7">
    <source>
        <dbReference type="Pfam" id="PF07980"/>
    </source>
</evidence>
<dbReference type="PROSITE" id="PS51257">
    <property type="entry name" value="PROKAR_LIPOPROTEIN"/>
    <property type="match status" value="1"/>
</dbReference>
<dbReference type="Proteomes" id="UP000192756">
    <property type="component" value="Unassembled WGS sequence"/>
</dbReference>
<feature type="domain" description="SusD-like N-terminal" evidence="8">
    <location>
        <begin position="28"/>
        <end position="227"/>
    </location>
</feature>
<keyword evidence="4" id="KW-0472">Membrane</keyword>
<evidence type="ECO:0000256" key="6">
    <source>
        <dbReference type="SAM" id="SignalP"/>
    </source>
</evidence>
<organism evidence="9 10">
    <name type="scientific">Pedobacter africanus</name>
    <dbReference type="NCBI Taxonomy" id="151894"/>
    <lineage>
        <taxon>Bacteria</taxon>
        <taxon>Pseudomonadati</taxon>
        <taxon>Bacteroidota</taxon>
        <taxon>Sphingobacteriia</taxon>
        <taxon>Sphingobacteriales</taxon>
        <taxon>Sphingobacteriaceae</taxon>
        <taxon>Pedobacter</taxon>
    </lineage>
</organism>
<sequence>MKMRFSKNIKIFSLLWIAAIATSGCQKFLDVTPKGKFIPKYIKDYEELASNPSYSSNGNAVLERLSDNIYLSDARISTSLTQNTTKAYQWAPELYVETETDGAWDPMYNNIYNANIIIQDVEKLTDGTELQRTQVLGDAFFNRAYAYWCLINTYGKDYDANTAATDLGIPLITIPDLEAKPSRATVAEVYQLILQDLLKAKDQLPAAAKNVYRNDKTAALALLARVYQSMDNYPEAKKYAAEALQLKNTLFDYNTLSFKDPLKPSAAGVNNRPVDYLHPEMISYKATSFGSILTGLCVSPDFLSVLGTKDLRYVFNFSNLESNGKPTTELYAIYLRFDLSYNIAVPEMMLIVAEAEARSGQIAPALLQLNTLRKKRFKPADYADLTAATADDALKLVIDERRRELFGKGLRWFDMRRLDSDPRFRKAYTRANTGGTYKLEPGSPVFVQQIPPKVMLLNPGILPNPR</sequence>
<dbReference type="Pfam" id="PF07980">
    <property type="entry name" value="SusD_RagB"/>
    <property type="match status" value="1"/>
</dbReference>
<comment type="similarity">
    <text evidence="2">Belongs to the SusD family.</text>
</comment>
<feature type="signal peptide" evidence="6">
    <location>
        <begin position="1"/>
        <end position="23"/>
    </location>
</feature>
<feature type="chain" id="PRO_5012642026" evidence="6">
    <location>
        <begin position="24"/>
        <end position="466"/>
    </location>
</feature>
<comment type="subcellular location">
    <subcellularLocation>
        <location evidence="1">Cell outer membrane</location>
    </subcellularLocation>
</comment>
<evidence type="ECO:0000256" key="4">
    <source>
        <dbReference type="ARBA" id="ARBA00023136"/>
    </source>
</evidence>
<evidence type="ECO:0000256" key="3">
    <source>
        <dbReference type="ARBA" id="ARBA00022729"/>
    </source>
</evidence>
<dbReference type="AlphaFoldDB" id="A0A1W2BA59"/>
<evidence type="ECO:0000256" key="2">
    <source>
        <dbReference type="ARBA" id="ARBA00006275"/>
    </source>
</evidence>
<protein>
    <submittedName>
        <fullName evidence="9">SusD family protein</fullName>
    </submittedName>
</protein>
<gene>
    <name evidence="9" type="ORF">SAMN04488524_2173</name>
</gene>
<dbReference type="SUPFAM" id="SSF48452">
    <property type="entry name" value="TPR-like"/>
    <property type="match status" value="1"/>
</dbReference>
<dbReference type="Pfam" id="PF14322">
    <property type="entry name" value="SusD-like_3"/>
    <property type="match status" value="1"/>
</dbReference>
<dbReference type="InterPro" id="IPR011990">
    <property type="entry name" value="TPR-like_helical_dom_sf"/>
</dbReference>
<feature type="domain" description="RagB/SusD" evidence="7">
    <location>
        <begin position="347"/>
        <end position="433"/>
    </location>
</feature>
<dbReference type="InterPro" id="IPR012944">
    <property type="entry name" value="SusD_RagB_dom"/>
</dbReference>
<reference evidence="10" key="1">
    <citation type="submission" date="2017-04" db="EMBL/GenBank/DDBJ databases">
        <authorList>
            <person name="Varghese N."/>
            <person name="Submissions S."/>
        </authorList>
    </citation>
    <scope>NUCLEOTIDE SEQUENCE [LARGE SCALE GENOMIC DNA]</scope>
    <source>
        <strain evidence="10">DSM 12126</strain>
    </source>
</reference>
<evidence type="ECO:0000313" key="9">
    <source>
        <dbReference type="EMBL" id="SMC69893.1"/>
    </source>
</evidence>
<accession>A0A1W2BA59</accession>
<evidence type="ECO:0000259" key="8">
    <source>
        <dbReference type="Pfam" id="PF14322"/>
    </source>
</evidence>
<dbReference type="InterPro" id="IPR033985">
    <property type="entry name" value="SusD-like_N"/>
</dbReference>
<dbReference type="GO" id="GO:0009279">
    <property type="term" value="C:cell outer membrane"/>
    <property type="evidence" value="ECO:0007669"/>
    <property type="project" value="UniProtKB-SubCell"/>
</dbReference>
<proteinExistence type="inferred from homology"/>
<keyword evidence="5" id="KW-0998">Cell outer membrane</keyword>
<name>A0A1W2BA59_9SPHI</name>
<dbReference type="STRING" id="151894.SAMN04488524_2173"/>
<keyword evidence="10" id="KW-1185">Reference proteome</keyword>
<dbReference type="Gene3D" id="1.25.40.390">
    <property type="match status" value="2"/>
</dbReference>